<reference evidence="3 4" key="1">
    <citation type="submission" date="2020-04" db="EMBL/GenBank/DDBJ databases">
        <title>Rhizobium sp. S-51 isolated from soil.</title>
        <authorList>
            <person name="Dahal R.H."/>
        </authorList>
    </citation>
    <scope>NUCLEOTIDE SEQUENCE [LARGE SCALE GENOMIC DNA]</scope>
    <source>
        <strain evidence="3 4">S-51</strain>
    </source>
</reference>
<evidence type="ECO:0000313" key="4">
    <source>
        <dbReference type="Proteomes" id="UP000541470"/>
    </source>
</evidence>
<gene>
    <name evidence="3" type="ORF">HHL25_08645</name>
</gene>
<evidence type="ECO:0000256" key="1">
    <source>
        <dbReference type="SAM" id="Phobius"/>
    </source>
</evidence>
<evidence type="ECO:0000259" key="2">
    <source>
        <dbReference type="Pfam" id="PF13400"/>
    </source>
</evidence>
<dbReference type="InterPro" id="IPR036465">
    <property type="entry name" value="vWFA_dom_sf"/>
</dbReference>
<evidence type="ECO:0000313" key="3">
    <source>
        <dbReference type="EMBL" id="NML74185.1"/>
    </source>
</evidence>
<protein>
    <submittedName>
        <fullName evidence="3">Pilus assembly protein</fullName>
    </submittedName>
</protein>
<feature type="transmembrane region" description="Helical" evidence="1">
    <location>
        <begin position="16"/>
        <end position="38"/>
    </location>
</feature>
<dbReference type="EMBL" id="JABBGK010000001">
    <property type="protein sequence ID" value="NML74185.1"/>
    <property type="molecule type" value="Genomic_DNA"/>
</dbReference>
<sequence>MTRQLRKLLAHRGGNIAITFALLLVPVITAVGMSLDYVRAYNVRTKMQADLDTALLAAVRSVGTLNDAAIEKRVKDWFAAQTDLTDSGYLLDDIDIDTSGQKISAMARVAVPTTLLKIADIKQVDVSVSSTVAGPGESFLNVYIVLDKSASMMLAATSAGQTAMLNTAGCAFACHVSEGSHTYKGKTYSTNYALAKAMGVQLRTDVALDAVEEVLDMIDRYDSSHNRIKIGLYSVGQTATEVLPPTFSTTDARKKLSDNSAGLNSATSAAATYFDYSLTALKKMVGTAGDGRTASAPLKLVLMLTDGVQSERNWVHQTSSGIRFPTAVDSLRKATTPLNPLWCDDVKNLDASFGVLYTEYLPMTYDWGYNVTVGEKMSTSVFASVWGGTIKSAYKSKPRQEYIPVALEECASSSDLFIQADSSSEIEAGLSKLFQQYVAKVRLTN</sequence>
<dbReference type="Gene3D" id="3.40.50.410">
    <property type="entry name" value="von Willebrand factor, type A domain"/>
    <property type="match status" value="1"/>
</dbReference>
<organism evidence="3 4">
    <name type="scientific">Rhizobium terricola</name>
    <dbReference type="NCBI Taxonomy" id="2728849"/>
    <lineage>
        <taxon>Bacteria</taxon>
        <taxon>Pseudomonadati</taxon>
        <taxon>Pseudomonadota</taxon>
        <taxon>Alphaproteobacteria</taxon>
        <taxon>Hyphomicrobiales</taxon>
        <taxon>Rhizobiaceae</taxon>
        <taxon>Rhizobium/Agrobacterium group</taxon>
        <taxon>Rhizobium</taxon>
    </lineage>
</organism>
<feature type="domain" description="Putative Flp pilus-assembly TadG-like N-terminal" evidence="2">
    <location>
        <begin position="14"/>
        <end position="60"/>
    </location>
</feature>
<accession>A0A7Y0AVC1</accession>
<dbReference type="InterPro" id="IPR028087">
    <property type="entry name" value="Tad_N"/>
</dbReference>
<dbReference type="SUPFAM" id="SSF53300">
    <property type="entry name" value="vWA-like"/>
    <property type="match status" value="1"/>
</dbReference>
<dbReference type="RefSeq" id="WP_169589084.1">
    <property type="nucleotide sequence ID" value="NZ_JABBGK010000001.1"/>
</dbReference>
<proteinExistence type="predicted"/>
<keyword evidence="1" id="KW-1133">Transmembrane helix</keyword>
<keyword evidence="1" id="KW-0472">Membrane</keyword>
<dbReference type="Pfam" id="PF13400">
    <property type="entry name" value="Tad"/>
    <property type="match status" value="1"/>
</dbReference>
<keyword evidence="4" id="KW-1185">Reference proteome</keyword>
<dbReference type="Proteomes" id="UP000541470">
    <property type="component" value="Unassembled WGS sequence"/>
</dbReference>
<dbReference type="AlphaFoldDB" id="A0A7Y0AVC1"/>
<name>A0A7Y0AVC1_9HYPH</name>
<comment type="caution">
    <text evidence="3">The sequence shown here is derived from an EMBL/GenBank/DDBJ whole genome shotgun (WGS) entry which is preliminary data.</text>
</comment>
<keyword evidence="1" id="KW-0812">Transmembrane</keyword>